<reference evidence="1 2" key="1">
    <citation type="submission" date="2015-10" db="EMBL/GenBank/DDBJ databases">
        <title>Draft genome sequence of Thermococcus celericrescens strain DSM 17994.</title>
        <authorList>
            <person name="Hong S.-J."/>
            <person name="Park C.-E."/>
            <person name="Shin J.-H."/>
        </authorList>
    </citation>
    <scope>NUCLEOTIDE SEQUENCE [LARGE SCALE GENOMIC DNA]</scope>
    <source>
        <strain evidence="1 2">DSM 17994</strain>
    </source>
</reference>
<sequence length="115" mass="13548">MTEINVVWVLASQLGGFRHSANAYWVLRKYKRRPGYSARYVEKHFSGYTSSSETEKFESFEELIQFLAGEHPTRKNYSFKVFPGEVLEALESTNRETQVFWQEEIEYLKKLVEPA</sequence>
<dbReference type="AlphaFoldDB" id="A0A100XYU9"/>
<dbReference type="EMBL" id="LLYW01000008">
    <property type="protein sequence ID" value="KUH34239.1"/>
    <property type="molecule type" value="Genomic_DNA"/>
</dbReference>
<gene>
    <name evidence="1" type="ORF">APY94_02905</name>
</gene>
<comment type="caution">
    <text evidence="1">The sequence shown here is derived from an EMBL/GenBank/DDBJ whole genome shotgun (WGS) entry which is preliminary data.</text>
</comment>
<organism evidence="1 2">
    <name type="scientific">Thermococcus celericrescens</name>
    <dbReference type="NCBI Taxonomy" id="227598"/>
    <lineage>
        <taxon>Archaea</taxon>
        <taxon>Methanobacteriati</taxon>
        <taxon>Methanobacteriota</taxon>
        <taxon>Thermococci</taxon>
        <taxon>Thermococcales</taxon>
        <taxon>Thermococcaceae</taxon>
        <taxon>Thermococcus</taxon>
    </lineage>
</organism>
<name>A0A100XYU9_9EURY</name>
<keyword evidence="2" id="KW-1185">Reference proteome</keyword>
<dbReference type="STRING" id="227598.APY94_02905"/>
<evidence type="ECO:0000313" key="2">
    <source>
        <dbReference type="Proteomes" id="UP000053462"/>
    </source>
</evidence>
<accession>A0A100XYU9</accession>
<evidence type="ECO:0000313" key="1">
    <source>
        <dbReference type="EMBL" id="KUH34239.1"/>
    </source>
</evidence>
<dbReference type="Proteomes" id="UP000053462">
    <property type="component" value="Unassembled WGS sequence"/>
</dbReference>
<proteinExistence type="predicted"/>
<dbReference type="RefSeq" id="WP_058938214.1">
    <property type="nucleotide sequence ID" value="NZ_LLYW01000008.1"/>
</dbReference>
<protein>
    <submittedName>
        <fullName evidence="1">Uncharacterized protein</fullName>
    </submittedName>
</protein>
<dbReference type="OrthoDB" id="90630at2157"/>